<dbReference type="OrthoDB" id="3356051at2"/>
<dbReference type="GO" id="GO:0071949">
    <property type="term" value="F:FAD binding"/>
    <property type="evidence" value="ECO:0007669"/>
    <property type="project" value="InterPro"/>
</dbReference>
<dbReference type="SUPFAM" id="SSF51905">
    <property type="entry name" value="FAD/NAD(P)-binding domain"/>
    <property type="match status" value="1"/>
</dbReference>
<dbReference type="PANTHER" id="PTHR46865">
    <property type="entry name" value="OXIDOREDUCTASE-RELATED"/>
    <property type="match status" value="1"/>
</dbReference>
<keyword evidence="3" id="KW-1185">Reference proteome</keyword>
<dbReference type="Gene3D" id="3.50.50.60">
    <property type="entry name" value="FAD/NAD(P)-binding domain"/>
    <property type="match status" value="1"/>
</dbReference>
<gene>
    <name evidence="2" type="ORF">LAUMK13_02146</name>
</gene>
<name>A0A498PZT4_9MYCO</name>
<feature type="domain" description="FAD-binding" evidence="1">
    <location>
        <begin position="45"/>
        <end position="96"/>
    </location>
</feature>
<accession>A0A498PZT4</accession>
<reference evidence="2 3" key="1">
    <citation type="submission" date="2018-09" db="EMBL/GenBank/DDBJ databases">
        <authorList>
            <person name="Tagini F."/>
        </authorList>
    </citation>
    <scope>NUCLEOTIDE SEQUENCE [LARGE SCALE GENOMIC DNA]</scope>
    <source>
        <strain evidence="2 3">MK13</strain>
    </source>
</reference>
<evidence type="ECO:0000313" key="2">
    <source>
        <dbReference type="EMBL" id="VBA38551.1"/>
    </source>
</evidence>
<dbReference type="InterPro" id="IPR051704">
    <property type="entry name" value="FAD_aromatic-hydroxylase"/>
</dbReference>
<dbReference type="PANTHER" id="PTHR46865:SF2">
    <property type="entry name" value="MONOOXYGENASE"/>
    <property type="match status" value="1"/>
</dbReference>
<sequence>MDQRGIARADTAVRRRAEIPVAAFHGDGAVSPREILRGDLVTVLYRASAADADYRFNARITDLVQEYDVVVATLSDGTTLGADLVVGADGPYSTVRGLVFGAR</sequence>
<evidence type="ECO:0000313" key="3">
    <source>
        <dbReference type="Proteomes" id="UP000267289"/>
    </source>
</evidence>
<organism evidence="2 3">
    <name type="scientific">Mycobacterium innocens</name>
    <dbReference type="NCBI Taxonomy" id="2341083"/>
    <lineage>
        <taxon>Bacteria</taxon>
        <taxon>Bacillati</taxon>
        <taxon>Actinomycetota</taxon>
        <taxon>Actinomycetes</taxon>
        <taxon>Mycobacteriales</taxon>
        <taxon>Mycobacteriaceae</taxon>
        <taxon>Mycobacterium</taxon>
    </lineage>
</organism>
<dbReference type="InterPro" id="IPR002938">
    <property type="entry name" value="FAD-bd"/>
</dbReference>
<dbReference type="AlphaFoldDB" id="A0A498PZT4"/>
<dbReference type="InterPro" id="IPR036188">
    <property type="entry name" value="FAD/NAD-bd_sf"/>
</dbReference>
<dbReference type="EMBL" id="UPHQ01000099">
    <property type="protein sequence ID" value="VBA38551.1"/>
    <property type="molecule type" value="Genomic_DNA"/>
</dbReference>
<dbReference type="RefSeq" id="WP_075541829.1">
    <property type="nucleotide sequence ID" value="NZ_UPHQ01000099.1"/>
</dbReference>
<evidence type="ECO:0000259" key="1">
    <source>
        <dbReference type="Pfam" id="PF01494"/>
    </source>
</evidence>
<dbReference type="Proteomes" id="UP000267289">
    <property type="component" value="Unassembled WGS sequence"/>
</dbReference>
<protein>
    <recommendedName>
        <fullName evidence="1">FAD-binding domain-containing protein</fullName>
    </recommendedName>
</protein>
<dbReference type="Pfam" id="PF01494">
    <property type="entry name" value="FAD_binding_3"/>
    <property type="match status" value="1"/>
</dbReference>
<proteinExistence type="predicted"/>